<dbReference type="Gene3D" id="3.30.70.920">
    <property type="match status" value="1"/>
</dbReference>
<comment type="caution">
    <text evidence="5">The sequence shown here is derived from an EMBL/GenBank/DDBJ whole genome shotgun (WGS) entry which is preliminary data.</text>
</comment>
<gene>
    <name evidence="5" type="primary">asnC</name>
    <name evidence="5" type="ORF">GCM10010909_07310</name>
</gene>
<keyword evidence="6" id="KW-1185">Reference proteome</keyword>
<dbReference type="InterPro" id="IPR019887">
    <property type="entry name" value="Tscrpt_reg_AsnC/Lrp_C"/>
</dbReference>
<feature type="domain" description="HTH asnC-type" evidence="4">
    <location>
        <begin position="6"/>
        <end position="66"/>
    </location>
</feature>
<dbReference type="InterPro" id="IPR036390">
    <property type="entry name" value="WH_DNA-bd_sf"/>
</dbReference>
<dbReference type="SUPFAM" id="SSF54909">
    <property type="entry name" value="Dimeric alpha+beta barrel"/>
    <property type="match status" value="1"/>
</dbReference>
<evidence type="ECO:0000256" key="1">
    <source>
        <dbReference type="ARBA" id="ARBA00023015"/>
    </source>
</evidence>
<dbReference type="PRINTS" id="PR00033">
    <property type="entry name" value="HTHASNC"/>
</dbReference>
<dbReference type="PANTHER" id="PTHR30154">
    <property type="entry name" value="LEUCINE-RESPONSIVE REGULATORY PROTEIN"/>
    <property type="match status" value="1"/>
</dbReference>
<organism evidence="5 6">
    <name type="scientific">Acidocella aquatica</name>
    <dbReference type="NCBI Taxonomy" id="1922313"/>
    <lineage>
        <taxon>Bacteria</taxon>
        <taxon>Pseudomonadati</taxon>
        <taxon>Pseudomonadota</taxon>
        <taxon>Alphaproteobacteria</taxon>
        <taxon>Acetobacterales</taxon>
        <taxon>Acidocellaceae</taxon>
        <taxon>Acidocella</taxon>
    </lineage>
</organism>
<dbReference type="Proteomes" id="UP001156641">
    <property type="component" value="Unassembled WGS sequence"/>
</dbReference>
<dbReference type="InterPro" id="IPR036388">
    <property type="entry name" value="WH-like_DNA-bd_sf"/>
</dbReference>
<dbReference type="EMBL" id="BSOS01000008">
    <property type="protein sequence ID" value="GLR66053.1"/>
    <property type="molecule type" value="Genomic_DNA"/>
</dbReference>
<keyword evidence="1" id="KW-0805">Transcription regulation</keyword>
<evidence type="ECO:0000256" key="3">
    <source>
        <dbReference type="ARBA" id="ARBA00023163"/>
    </source>
</evidence>
<evidence type="ECO:0000313" key="6">
    <source>
        <dbReference type="Proteomes" id="UP001156641"/>
    </source>
</evidence>
<dbReference type="InterPro" id="IPR000485">
    <property type="entry name" value="AsnC-type_HTH_dom"/>
</dbReference>
<accession>A0ABQ6A349</accession>
<dbReference type="PROSITE" id="PS50956">
    <property type="entry name" value="HTH_ASNC_2"/>
    <property type="match status" value="1"/>
</dbReference>
<evidence type="ECO:0000313" key="5">
    <source>
        <dbReference type="EMBL" id="GLR66053.1"/>
    </source>
</evidence>
<name>A0ABQ6A349_9PROT</name>
<dbReference type="SUPFAM" id="SSF46785">
    <property type="entry name" value="Winged helix' DNA-binding domain"/>
    <property type="match status" value="1"/>
</dbReference>
<proteinExistence type="predicted"/>
<dbReference type="Gene3D" id="1.10.10.10">
    <property type="entry name" value="Winged helix-like DNA-binding domain superfamily/Winged helix DNA-binding domain"/>
    <property type="match status" value="1"/>
</dbReference>
<dbReference type="SMART" id="SM00344">
    <property type="entry name" value="HTH_ASNC"/>
    <property type="match status" value="1"/>
</dbReference>
<reference evidence="6" key="1">
    <citation type="journal article" date="2019" name="Int. J. Syst. Evol. Microbiol.">
        <title>The Global Catalogue of Microorganisms (GCM) 10K type strain sequencing project: providing services to taxonomists for standard genome sequencing and annotation.</title>
        <authorList>
            <consortium name="The Broad Institute Genomics Platform"/>
            <consortium name="The Broad Institute Genome Sequencing Center for Infectious Disease"/>
            <person name="Wu L."/>
            <person name="Ma J."/>
        </authorList>
    </citation>
    <scope>NUCLEOTIDE SEQUENCE [LARGE SCALE GENOMIC DNA]</scope>
    <source>
        <strain evidence="6">NBRC 112502</strain>
    </source>
</reference>
<evidence type="ECO:0000259" key="4">
    <source>
        <dbReference type="PROSITE" id="PS50956"/>
    </source>
</evidence>
<sequence>MTNHMLDDLDRKIIESFSRDGRASNRQIALELDVTEGTIRTRIKRLQARRLIHFTAVRSYRFAGSPNLVLLGIHCEQMKVPKISQALVEMPEIGCVIEMLGRYSILAMGLFTSLEEVHEIILERIRLLPGVKHVESSIAVHNIKYHSSIARITSRQIQDAEKNGEDSEERG</sequence>
<keyword evidence="3" id="KW-0804">Transcription</keyword>
<keyword evidence="2" id="KW-0238">DNA-binding</keyword>
<protein>
    <submittedName>
        <fullName evidence="5">AsnC family transcriptional regulator</fullName>
    </submittedName>
</protein>
<dbReference type="PANTHER" id="PTHR30154:SF34">
    <property type="entry name" value="TRANSCRIPTIONAL REGULATOR AZLB"/>
    <property type="match status" value="1"/>
</dbReference>
<dbReference type="InterPro" id="IPR011008">
    <property type="entry name" value="Dimeric_a/b-barrel"/>
</dbReference>
<dbReference type="Pfam" id="PF01037">
    <property type="entry name" value="AsnC_trans_reg"/>
    <property type="match status" value="1"/>
</dbReference>
<dbReference type="Pfam" id="PF13404">
    <property type="entry name" value="HTH_AsnC-type"/>
    <property type="match status" value="1"/>
</dbReference>
<evidence type="ECO:0000256" key="2">
    <source>
        <dbReference type="ARBA" id="ARBA00023125"/>
    </source>
</evidence>
<dbReference type="InterPro" id="IPR019888">
    <property type="entry name" value="Tscrpt_reg_AsnC-like"/>
</dbReference>